<evidence type="ECO:0000256" key="3">
    <source>
        <dbReference type="ARBA" id="ARBA00022692"/>
    </source>
</evidence>
<feature type="transmembrane region" description="Helical" evidence="11">
    <location>
        <begin position="50"/>
        <end position="71"/>
    </location>
</feature>
<dbReference type="Gene3D" id="3.10.580.10">
    <property type="entry name" value="CBS-domain"/>
    <property type="match status" value="1"/>
</dbReference>
<evidence type="ECO:0000313" key="13">
    <source>
        <dbReference type="Proteomes" id="UP001497482"/>
    </source>
</evidence>
<keyword evidence="5 11" id="KW-1133">Transmembrane helix</keyword>
<feature type="transmembrane region" description="Helical" evidence="11">
    <location>
        <begin position="421"/>
        <end position="444"/>
    </location>
</feature>
<dbReference type="InterPro" id="IPR046342">
    <property type="entry name" value="CBS_dom_sf"/>
</dbReference>
<dbReference type="PANTHER" id="PTHR45720:SF3">
    <property type="entry name" value="CHLORIDE CHANNEL PROTEIN CLC-KB"/>
    <property type="match status" value="1"/>
</dbReference>
<dbReference type="InterPro" id="IPR050970">
    <property type="entry name" value="Cl_channel_volt-gated"/>
</dbReference>
<feature type="transmembrane region" description="Helical" evidence="11">
    <location>
        <begin position="201"/>
        <end position="223"/>
    </location>
</feature>
<proteinExistence type="predicted"/>
<evidence type="ECO:0000256" key="4">
    <source>
        <dbReference type="ARBA" id="ARBA00022737"/>
    </source>
</evidence>
<keyword evidence="9" id="KW-0869">Chloride channel</keyword>
<accession>A0AAV2LW84</accession>
<keyword evidence="7" id="KW-0129">CBS domain</keyword>
<dbReference type="PANTHER" id="PTHR45720">
    <property type="entry name" value="CHLORIDE CHANNEL PROTEIN 2"/>
    <property type="match status" value="1"/>
</dbReference>
<feature type="transmembrane region" description="Helical" evidence="11">
    <location>
        <begin position="639"/>
        <end position="662"/>
    </location>
</feature>
<dbReference type="InterPro" id="IPR001807">
    <property type="entry name" value="ClC"/>
</dbReference>
<evidence type="ECO:0000256" key="1">
    <source>
        <dbReference type="ARBA" id="ARBA00004141"/>
    </source>
</evidence>
<feature type="transmembrane region" description="Helical" evidence="11">
    <location>
        <begin position="483"/>
        <end position="516"/>
    </location>
</feature>
<feature type="transmembrane region" description="Helical" evidence="11">
    <location>
        <begin position="329"/>
        <end position="351"/>
    </location>
</feature>
<dbReference type="Proteomes" id="UP001497482">
    <property type="component" value="Chromosome 5"/>
</dbReference>
<evidence type="ECO:0000256" key="8">
    <source>
        <dbReference type="ARBA" id="ARBA00023136"/>
    </source>
</evidence>
<dbReference type="InterPro" id="IPR014743">
    <property type="entry name" value="Cl-channel_core"/>
</dbReference>
<gene>
    <name evidence="12" type="ORF">KC01_LOCUS32732</name>
</gene>
<dbReference type="GO" id="GO:0005247">
    <property type="term" value="F:voltage-gated chloride channel activity"/>
    <property type="evidence" value="ECO:0007669"/>
    <property type="project" value="TreeGrafter"/>
</dbReference>
<evidence type="ECO:0000256" key="2">
    <source>
        <dbReference type="ARBA" id="ARBA00022448"/>
    </source>
</evidence>
<evidence type="ECO:0000256" key="10">
    <source>
        <dbReference type="ARBA" id="ARBA00023214"/>
    </source>
</evidence>
<feature type="transmembrane region" description="Helical" evidence="11">
    <location>
        <begin position="294"/>
        <end position="317"/>
    </location>
</feature>
<dbReference type="Gene3D" id="1.10.3080.10">
    <property type="entry name" value="Clc chloride channel"/>
    <property type="match status" value="2"/>
</dbReference>
<evidence type="ECO:0000256" key="11">
    <source>
        <dbReference type="SAM" id="Phobius"/>
    </source>
</evidence>
<comment type="subcellular location">
    <subcellularLocation>
        <location evidence="1">Membrane</location>
        <topology evidence="1">Multi-pass membrane protein</topology>
    </subcellularLocation>
</comment>
<protein>
    <recommendedName>
        <fullName evidence="14">Chloride channel protein</fullName>
    </recommendedName>
</protein>
<sequence length="1126" mass="122460">MKTPRRGADCGDAETALLPQTWRSCQDPTRTRVKVWLLKLKLCMETLCGLEWYCFAALGVLTSLLSVLLDLSVSKVINAHQQLYAHLEGSVLLQFLCWTLYPACLCAVASFLSHHICPFSTGSGIPEVRALLAGFELPQYLSLSNMFIKSLGLVCTLSAGSPLFLGKVGPFVHVSTMMGSYLSRLCRLLQGQHKADVGDQMLVVSAAVGVASCFGAPISGVLFSMEVVCSLLTGVLFSMEVVCSLFSMEVVYSLFTGVLFSMEVVCSLLTGVLFSKEHGGSVFSLQVCCSAWRWCVLSSSVLFSMEVVCSLLTGVLFSMEVVCSLFTGVLFSMEVVCSLLTGVLFSMEVVYSLFTGVLFSMEVVCSLLTGVLFSMEVVCSLLTGVLFSMEVHGGGVFSLQLCCSAWRWCVLSSSVLFSMEVVYSLFTGVLFSMEVVCSLFRCVVQHGGGVLFSMEVVCSLLTGVLFSMEVVCSLFSMEVVCSLFTGVLFSMEVVCSLLTGVLFSMEVVCSLFSCVVQHGGGVLFSMEVVCSLFTGVLFSMEVVCSLSSVVLFSMEVVCSLFSMEVVCSLLTGVLFSMEVVCSLFTGVLFSMEVVCSLFRCVVQHGGAWRWCVLSSGVLFSMEVVCSLLTGVLFSMEVVYSLFTGVLFSMEVVCSLLTGVLFSMEVVCSLFSMEVVCSLFTGVLFSMEVVCSLFPLRHYVPCFLAAACGALTFRLYSVWSGEEETLQTLFKTNFSTKFPFNPSEILLFAFLGLLCGAVSCLYLCLHRRLLHFTRTQPVLVRMLTTEKVLYSAAVGFLLACVTFPHFAGRFMASKCTMKQLITSLLHAESWLSPSQNASVPVPGPCEDWTSSELPVLLPLLVFLLLKMWMLLLACTVPIPAGYFMPVFIYGAVLGRTVGESLAYVTSERSWKVNPGGYALAGAAAVSGACTHSLSPALLALELTGQFSHAGPIFISTLCSNMVSRAGRRPSFYDNLSISKRLPHLPSLKKVSPSLGLAPVGQMLRAPSVLVHRADGQAQVQTAVRSSSQALVPVVESDESLCFLGYVPRHELQEFVIQDQNVDKCVGEVCQIQRPTVLLGPHSSVQQVYRILSVSREQTIFVTEGEKLRGAITWPELKQMLEDLARDI</sequence>
<feature type="transmembrane region" description="Helical" evidence="11">
    <location>
        <begin position="744"/>
        <end position="764"/>
    </location>
</feature>
<keyword evidence="4" id="KW-0677">Repeat</keyword>
<organism evidence="12 13">
    <name type="scientific">Knipowitschia caucasica</name>
    <name type="common">Caucasian dwarf goby</name>
    <name type="synonym">Pomatoschistus caucasicus</name>
    <dbReference type="NCBI Taxonomy" id="637954"/>
    <lineage>
        <taxon>Eukaryota</taxon>
        <taxon>Metazoa</taxon>
        <taxon>Chordata</taxon>
        <taxon>Craniata</taxon>
        <taxon>Vertebrata</taxon>
        <taxon>Euteleostomi</taxon>
        <taxon>Actinopterygii</taxon>
        <taxon>Neopterygii</taxon>
        <taxon>Teleostei</taxon>
        <taxon>Neoteleostei</taxon>
        <taxon>Acanthomorphata</taxon>
        <taxon>Gobiaria</taxon>
        <taxon>Gobiiformes</taxon>
        <taxon>Gobioidei</taxon>
        <taxon>Gobiidae</taxon>
        <taxon>Gobiinae</taxon>
        <taxon>Knipowitschia</taxon>
    </lineage>
</organism>
<dbReference type="SUPFAM" id="SSF54631">
    <property type="entry name" value="CBS-domain pair"/>
    <property type="match status" value="1"/>
</dbReference>
<keyword evidence="2" id="KW-0813">Transport</keyword>
<evidence type="ECO:0000256" key="6">
    <source>
        <dbReference type="ARBA" id="ARBA00023065"/>
    </source>
</evidence>
<feature type="transmembrane region" description="Helical" evidence="11">
    <location>
        <begin position="855"/>
        <end position="877"/>
    </location>
</feature>
<reference evidence="12 13" key="1">
    <citation type="submission" date="2024-04" db="EMBL/GenBank/DDBJ databases">
        <authorList>
            <person name="Waldvogel A.-M."/>
            <person name="Schoenle A."/>
        </authorList>
    </citation>
    <scope>NUCLEOTIDE SEQUENCE [LARGE SCALE GENOMIC DNA]</scope>
</reference>
<feature type="transmembrane region" description="Helical" evidence="11">
    <location>
        <begin position="787"/>
        <end position="806"/>
    </location>
</feature>
<keyword evidence="13" id="KW-1185">Reference proteome</keyword>
<dbReference type="Pfam" id="PF00654">
    <property type="entry name" value="Voltage_CLC"/>
    <property type="match status" value="2"/>
</dbReference>
<dbReference type="AlphaFoldDB" id="A0AAV2LW84"/>
<keyword evidence="8 11" id="KW-0472">Membrane</keyword>
<feature type="transmembrane region" description="Helical" evidence="11">
    <location>
        <begin position="674"/>
        <end position="695"/>
    </location>
</feature>
<dbReference type="GO" id="GO:0034707">
    <property type="term" value="C:chloride channel complex"/>
    <property type="evidence" value="ECO:0007669"/>
    <property type="project" value="UniProtKB-KW"/>
</dbReference>
<dbReference type="SUPFAM" id="SSF81340">
    <property type="entry name" value="Clc chloride channel"/>
    <property type="match status" value="2"/>
</dbReference>
<evidence type="ECO:0000256" key="5">
    <source>
        <dbReference type="ARBA" id="ARBA00022989"/>
    </source>
</evidence>
<evidence type="ECO:0000313" key="12">
    <source>
        <dbReference type="EMBL" id="CAL1605328.1"/>
    </source>
</evidence>
<feature type="transmembrane region" description="Helical" evidence="11">
    <location>
        <begin position="456"/>
        <end position="477"/>
    </location>
</feature>
<evidence type="ECO:0000256" key="7">
    <source>
        <dbReference type="ARBA" id="ARBA00023122"/>
    </source>
</evidence>
<evidence type="ECO:0000256" key="9">
    <source>
        <dbReference type="ARBA" id="ARBA00023173"/>
    </source>
</evidence>
<feature type="transmembrane region" description="Helical" evidence="11">
    <location>
        <begin position="250"/>
        <end position="274"/>
    </location>
</feature>
<keyword evidence="9" id="KW-0407">Ion channel</keyword>
<feature type="transmembrane region" description="Helical" evidence="11">
    <location>
        <begin position="610"/>
        <end position="633"/>
    </location>
</feature>
<feature type="transmembrane region" description="Helical" evidence="11">
    <location>
        <begin position="146"/>
        <end position="165"/>
    </location>
</feature>
<feature type="transmembrane region" description="Helical" evidence="11">
    <location>
        <begin position="573"/>
        <end position="598"/>
    </location>
</feature>
<feature type="transmembrane region" description="Helical" evidence="11">
    <location>
        <begin position="91"/>
        <end position="112"/>
    </location>
</feature>
<feature type="transmembrane region" description="Helical" evidence="11">
    <location>
        <begin position="528"/>
        <end position="553"/>
    </location>
</feature>
<dbReference type="GO" id="GO:0005886">
    <property type="term" value="C:plasma membrane"/>
    <property type="evidence" value="ECO:0007669"/>
    <property type="project" value="TreeGrafter"/>
</dbReference>
<feature type="transmembrane region" description="Helical" evidence="11">
    <location>
        <begin position="363"/>
        <end position="387"/>
    </location>
</feature>
<dbReference type="PRINTS" id="PR00762">
    <property type="entry name" value="CLCHANNEL"/>
</dbReference>
<evidence type="ECO:0008006" key="14">
    <source>
        <dbReference type="Google" id="ProtNLM"/>
    </source>
</evidence>
<dbReference type="EMBL" id="OZ035827">
    <property type="protein sequence ID" value="CAL1605328.1"/>
    <property type="molecule type" value="Genomic_DNA"/>
</dbReference>
<name>A0AAV2LW84_KNICA</name>
<keyword evidence="3 11" id="KW-0812">Transmembrane</keyword>
<keyword evidence="10" id="KW-0868">Chloride</keyword>
<keyword evidence="6" id="KW-0406">Ion transport</keyword>